<evidence type="ECO:0000256" key="3">
    <source>
        <dbReference type="ARBA" id="ARBA00022481"/>
    </source>
</evidence>
<proteinExistence type="inferred from homology"/>
<dbReference type="PRINTS" id="PR00260">
    <property type="entry name" value="CHEMTRNSDUCR"/>
</dbReference>
<comment type="similarity">
    <text evidence="8">Belongs to the methyl-accepting chemotaxis (MCP) protein family.</text>
</comment>
<keyword evidence="6 10" id="KW-0472">Membrane</keyword>
<accession>A0A3M4LKC3</accession>
<comment type="subcellular location">
    <subcellularLocation>
        <location evidence="1">Cell membrane</location>
        <topology evidence="1">Multi-pass membrane protein</topology>
    </subcellularLocation>
</comment>
<reference evidence="13 14" key="1">
    <citation type="submission" date="2018-08" db="EMBL/GenBank/DDBJ databases">
        <title>Recombination of ecologically and evolutionarily significant loci maintains genetic cohesion in the Pseudomonas syringae species complex.</title>
        <authorList>
            <person name="Dillon M."/>
            <person name="Thakur S."/>
            <person name="Almeida R.N.D."/>
            <person name="Weir B.S."/>
            <person name="Guttman D.S."/>
        </authorList>
    </citation>
    <scope>NUCLEOTIDE SEQUENCE [LARGE SCALE GENOMIC DNA]</scope>
    <source>
        <strain evidence="13 14">ICMP 3353</strain>
    </source>
</reference>
<evidence type="ECO:0000313" key="14">
    <source>
        <dbReference type="Proteomes" id="UP000277236"/>
    </source>
</evidence>
<dbReference type="PANTHER" id="PTHR32089">
    <property type="entry name" value="METHYL-ACCEPTING CHEMOTAXIS PROTEIN MCPB"/>
    <property type="match status" value="1"/>
</dbReference>
<evidence type="ECO:0008006" key="15">
    <source>
        <dbReference type="Google" id="ProtNLM"/>
    </source>
</evidence>
<dbReference type="GO" id="GO:0006935">
    <property type="term" value="P:chemotaxis"/>
    <property type="evidence" value="ECO:0007669"/>
    <property type="project" value="InterPro"/>
</dbReference>
<dbReference type="GO" id="GO:0005886">
    <property type="term" value="C:plasma membrane"/>
    <property type="evidence" value="ECO:0007669"/>
    <property type="project" value="UniProtKB-SubCell"/>
</dbReference>
<evidence type="ECO:0000256" key="10">
    <source>
        <dbReference type="SAM" id="Phobius"/>
    </source>
</evidence>
<dbReference type="Proteomes" id="UP000277236">
    <property type="component" value="Unassembled WGS sequence"/>
</dbReference>
<evidence type="ECO:0000259" key="12">
    <source>
        <dbReference type="PROSITE" id="PS50885"/>
    </source>
</evidence>
<evidence type="ECO:0000256" key="8">
    <source>
        <dbReference type="ARBA" id="ARBA00029447"/>
    </source>
</evidence>
<evidence type="ECO:0000256" key="2">
    <source>
        <dbReference type="ARBA" id="ARBA00022475"/>
    </source>
</evidence>
<dbReference type="SMART" id="SM00283">
    <property type="entry name" value="MA"/>
    <property type="match status" value="1"/>
</dbReference>
<evidence type="ECO:0000313" key="13">
    <source>
        <dbReference type="EMBL" id="RMQ41887.1"/>
    </source>
</evidence>
<dbReference type="SUPFAM" id="SSF58104">
    <property type="entry name" value="Methyl-accepting chemotaxis protein (MCP) signaling domain"/>
    <property type="match status" value="1"/>
</dbReference>
<dbReference type="InterPro" id="IPR003660">
    <property type="entry name" value="HAMP_dom"/>
</dbReference>
<feature type="transmembrane region" description="Helical" evidence="10">
    <location>
        <begin position="20"/>
        <end position="39"/>
    </location>
</feature>
<keyword evidence="2" id="KW-1003">Cell membrane</keyword>
<feature type="domain" description="HAMP" evidence="12">
    <location>
        <begin position="345"/>
        <end position="397"/>
    </location>
</feature>
<feature type="domain" description="Methyl-accepting transducer" evidence="11">
    <location>
        <begin position="402"/>
        <end position="638"/>
    </location>
</feature>
<dbReference type="AlphaFoldDB" id="A0A3M4LKC3"/>
<sequence length="676" mass="73498">MNILTPAVYVTNRVRFPMKFFILGIIVLIPLIFLGTRVMQTLNASLNTLSHEKVGQQYLLDVTPVLRLSMMQRALTHSLLSGNESARADVARNADKLEQAFNTLATLDGKVGSELETADRVQKLRADTRELIERARNGADPLTTFSAWNDQLTNVLGFIYYVSATSGMVLDEDYGSLFLIDLSTLRLPRQINVIGQIRGLASGFSADRPLDEATRNFALTLMKQEVQIRQELQQSLRLLRREEPQLADVVEQPVTAAFADLENLRRDLADYLDPAKRQNVNANSLGERGNAVVAQFYKAQEQMQASLQDKLITRFEDRSNERLFFAGLLGFISLLLLYAFAGIYSALRSAVEELLSVTARIAKGDLSARVQISSRDEIGDVGAGLNSMVEAFSHSLSQVERSSHSVSDSAQRLGRSISQAKVSVNTQQAETAQVATAINEMTASVADVAQNTEGAARAAEAASSASAQGMKVMGETRSTIEALVNEVQLSAQKVEALASHSQEIGGVIEVIRTIADQTNLLALNAAIEAARAGEQGRGFAVVADEVRTLASRTQKSTEEIRRIIQHLQDATGEAVHQMKAGQDRAHACLEASEQASGTLQQINDAVGGIVEMNTQIASAAVQQHSVSEDINRNVMGIRNSSLVVMEGVEDNAVTADELSSLASELRTVVGRFQLSR</sequence>
<dbReference type="InterPro" id="IPR004089">
    <property type="entry name" value="MCPsignal_dom"/>
</dbReference>
<dbReference type="CDD" id="cd11386">
    <property type="entry name" value="MCP_signal"/>
    <property type="match status" value="1"/>
</dbReference>
<dbReference type="Pfam" id="PF00015">
    <property type="entry name" value="MCPsignal"/>
    <property type="match status" value="1"/>
</dbReference>
<comment type="caution">
    <text evidence="13">The sequence shown here is derived from an EMBL/GenBank/DDBJ whole genome shotgun (WGS) entry which is preliminary data.</text>
</comment>
<evidence type="ECO:0000256" key="4">
    <source>
        <dbReference type="ARBA" id="ARBA00022692"/>
    </source>
</evidence>
<dbReference type="PROSITE" id="PS50111">
    <property type="entry name" value="CHEMOTAXIS_TRANSDUC_2"/>
    <property type="match status" value="1"/>
</dbReference>
<keyword evidence="3" id="KW-0488">Methylation</keyword>
<feature type="transmembrane region" description="Helical" evidence="10">
    <location>
        <begin position="323"/>
        <end position="347"/>
    </location>
</feature>
<evidence type="ECO:0000256" key="6">
    <source>
        <dbReference type="ARBA" id="ARBA00023136"/>
    </source>
</evidence>
<name>A0A3M4LKC3_PSECI</name>
<gene>
    <name evidence="13" type="ORF">ALQ04_02531</name>
</gene>
<dbReference type="OrthoDB" id="5694686at2"/>
<dbReference type="Gene3D" id="1.10.287.950">
    <property type="entry name" value="Methyl-accepting chemotaxis protein"/>
    <property type="match status" value="1"/>
</dbReference>
<dbReference type="GO" id="GO:0004888">
    <property type="term" value="F:transmembrane signaling receptor activity"/>
    <property type="evidence" value="ECO:0007669"/>
    <property type="project" value="InterPro"/>
</dbReference>
<keyword evidence="7 9" id="KW-0807">Transducer</keyword>
<dbReference type="PANTHER" id="PTHR32089:SF119">
    <property type="entry name" value="METHYL-ACCEPTING CHEMOTAXIS PROTEIN CTPL"/>
    <property type="match status" value="1"/>
</dbReference>
<organism evidence="13 14">
    <name type="scientific">Pseudomonas cichorii</name>
    <dbReference type="NCBI Taxonomy" id="36746"/>
    <lineage>
        <taxon>Bacteria</taxon>
        <taxon>Pseudomonadati</taxon>
        <taxon>Pseudomonadota</taxon>
        <taxon>Gammaproteobacteria</taxon>
        <taxon>Pseudomonadales</taxon>
        <taxon>Pseudomonadaceae</taxon>
        <taxon>Pseudomonas</taxon>
    </lineage>
</organism>
<protein>
    <recommendedName>
        <fullName evidence="15">Methyl-accepting chemotaxis protein</fullName>
    </recommendedName>
</protein>
<dbReference type="Pfam" id="PF00672">
    <property type="entry name" value="HAMP"/>
    <property type="match status" value="1"/>
</dbReference>
<dbReference type="InterPro" id="IPR004090">
    <property type="entry name" value="Chemotax_Me-accpt_rcpt"/>
</dbReference>
<dbReference type="EMBL" id="RBRE01000084">
    <property type="protein sequence ID" value="RMQ41887.1"/>
    <property type="molecule type" value="Genomic_DNA"/>
</dbReference>
<evidence type="ECO:0000256" key="9">
    <source>
        <dbReference type="PROSITE-ProRule" id="PRU00284"/>
    </source>
</evidence>
<evidence type="ECO:0000259" key="11">
    <source>
        <dbReference type="PROSITE" id="PS50111"/>
    </source>
</evidence>
<keyword evidence="4 10" id="KW-0812">Transmembrane</keyword>
<evidence type="ECO:0000256" key="7">
    <source>
        <dbReference type="ARBA" id="ARBA00023224"/>
    </source>
</evidence>
<evidence type="ECO:0000256" key="1">
    <source>
        <dbReference type="ARBA" id="ARBA00004651"/>
    </source>
</evidence>
<evidence type="ECO:0000256" key="5">
    <source>
        <dbReference type="ARBA" id="ARBA00022989"/>
    </source>
</evidence>
<dbReference type="SMART" id="SM00304">
    <property type="entry name" value="HAMP"/>
    <property type="match status" value="2"/>
</dbReference>
<keyword evidence="5 10" id="KW-1133">Transmembrane helix</keyword>
<dbReference type="PROSITE" id="PS50885">
    <property type="entry name" value="HAMP"/>
    <property type="match status" value="1"/>
</dbReference>
<dbReference type="FunFam" id="1.10.287.950:FF:000001">
    <property type="entry name" value="Methyl-accepting chemotaxis sensory transducer"/>
    <property type="match status" value="1"/>
</dbReference>
<dbReference type="GO" id="GO:0007165">
    <property type="term" value="P:signal transduction"/>
    <property type="evidence" value="ECO:0007669"/>
    <property type="project" value="UniProtKB-KW"/>
</dbReference>
<dbReference type="CDD" id="cd06225">
    <property type="entry name" value="HAMP"/>
    <property type="match status" value="1"/>
</dbReference>